<dbReference type="SMART" id="SM00530">
    <property type="entry name" value="HTH_XRE"/>
    <property type="match status" value="1"/>
</dbReference>
<dbReference type="Pfam" id="PF01381">
    <property type="entry name" value="HTH_3"/>
    <property type="match status" value="1"/>
</dbReference>
<sequence length="116" mass="13289">MIGGWKKSMENKRFTHYSPEQFMKDSGLTTEEVDQAEAEMLEYIRLYELREARKESKLTQKELAQNMGVSQKRVSVLESGDIERVEINTLKRYLEAIGGKLSVIASLPNGHNVELL</sequence>
<organism evidence="2 3">
    <name type="scientific">Alloscardovia macacae</name>
    <dbReference type="NCBI Taxonomy" id="1160091"/>
    <lineage>
        <taxon>Bacteria</taxon>
        <taxon>Bacillati</taxon>
        <taxon>Actinomycetota</taxon>
        <taxon>Actinomycetes</taxon>
        <taxon>Bifidobacteriales</taxon>
        <taxon>Bifidobacteriaceae</taxon>
        <taxon>Alloscardovia</taxon>
    </lineage>
</organism>
<feature type="domain" description="HTH cro/C1-type" evidence="1">
    <location>
        <begin position="49"/>
        <end position="104"/>
    </location>
</feature>
<dbReference type="RefSeq" id="WP_377867036.1">
    <property type="nucleotide sequence ID" value="NZ_JBHLWS010000013.1"/>
</dbReference>
<reference evidence="2 3" key="1">
    <citation type="journal article" date="2017" name="BMC Genomics">
        <title>Comparative genomic and phylogenomic analyses of the Bifidobacteriaceae family.</title>
        <authorList>
            <person name="Lugli G.A."/>
            <person name="Milani C."/>
            <person name="Turroni F."/>
            <person name="Duranti S."/>
            <person name="Mancabelli L."/>
            <person name="Mangifesta M."/>
            <person name="Ferrario C."/>
            <person name="Modesto M."/>
            <person name="Mattarelli P."/>
            <person name="Jiri K."/>
            <person name="van Sinderen D."/>
            <person name="Ventura M."/>
        </authorList>
    </citation>
    <scope>NUCLEOTIDE SEQUENCE [LARGE SCALE GENOMIC DNA]</scope>
    <source>
        <strain evidence="2 3">DSM 24762</strain>
    </source>
</reference>
<dbReference type="PROSITE" id="PS50943">
    <property type="entry name" value="HTH_CROC1"/>
    <property type="match status" value="1"/>
</dbReference>
<dbReference type="Proteomes" id="UP000243657">
    <property type="component" value="Unassembled WGS sequence"/>
</dbReference>
<gene>
    <name evidence="2" type="ORF">ALMA_0823</name>
</gene>
<dbReference type="GO" id="GO:0003677">
    <property type="term" value="F:DNA binding"/>
    <property type="evidence" value="ECO:0007669"/>
    <property type="project" value="InterPro"/>
</dbReference>
<dbReference type="AlphaFoldDB" id="A0A261F5G7"/>
<dbReference type="SUPFAM" id="SSF47413">
    <property type="entry name" value="lambda repressor-like DNA-binding domains"/>
    <property type="match status" value="1"/>
</dbReference>
<dbReference type="EMBL" id="MWWT01000005">
    <property type="protein sequence ID" value="OZG54362.1"/>
    <property type="molecule type" value="Genomic_DNA"/>
</dbReference>
<evidence type="ECO:0000259" key="1">
    <source>
        <dbReference type="PROSITE" id="PS50943"/>
    </source>
</evidence>
<comment type="caution">
    <text evidence="2">The sequence shown here is derived from an EMBL/GenBank/DDBJ whole genome shotgun (WGS) entry which is preliminary data.</text>
</comment>
<protein>
    <submittedName>
        <fullName evidence="2">XRE family transcriptional regulator</fullName>
    </submittedName>
</protein>
<dbReference type="Gene3D" id="1.10.260.40">
    <property type="entry name" value="lambda repressor-like DNA-binding domains"/>
    <property type="match status" value="1"/>
</dbReference>
<dbReference type="InterPro" id="IPR001387">
    <property type="entry name" value="Cro/C1-type_HTH"/>
</dbReference>
<evidence type="ECO:0000313" key="3">
    <source>
        <dbReference type="Proteomes" id="UP000243657"/>
    </source>
</evidence>
<accession>A0A261F5G7</accession>
<name>A0A261F5G7_9BIFI</name>
<proteinExistence type="predicted"/>
<dbReference type="CDD" id="cd00093">
    <property type="entry name" value="HTH_XRE"/>
    <property type="match status" value="1"/>
</dbReference>
<evidence type="ECO:0000313" key="2">
    <source>
        <dbReference type="EMBL" id="OZG54362.1"/>
    </source>
</evidence>
<dbReference type="InterPro" id="IPR010982">
    <property type="entry name" value="Lambda_DNA-bd_dom_sf"/>
</dbReference>
<keyword evidence="3" id="KW-1185">Reference proteome</keyword>